<proteinExistence type="predicted"/>
<dbReference type="Proteomes" id="UP000326951">
    <property type="component" value="Chromosome"/>
</dbReference>
<evidence type="ECO:0000313" key="2">
    <source>
        <dbReference type="Proteomes" id="UP000326951"/>
    </source>
</evidence>
<gene>
    <name evidence="1" type="ORF">St703_25340</name>
</gene>
<dbReference type="AlphaFoldDB" id="A0A5K7X1E0"/>
<dbReference type="EMBL" id="AP021853">
    <property type="protein sequence ID" value="BBN99829.1"/>
    <property type="molecule type" value="Genomic_DNA"/>
</dbReference>
<reference evidence="1 2" key="1">
    <citation type="submission" date="2019-09" db="EMBL/GenBank/DDBJ databases">
        <title>Complete genome sequence of Sporolactobacillus terrae 70-3.</title>
        <authorList>
            <person name="Tanaka N."/>
            <person name="Shiwa Y."/>
            <person name="Fujita N."/>
            <person name="Tanasupawat S."/>
        </authorList>
    </citation>
    <scope>NUCLEOTIDE SEQUENCE [LARGE SCALE GENOMIC DNA]</scope>
    <source>
        <strain evidence="1 2">70-3</strain>
    </source>
</reference>
<accession>A0A5K7X1E0</accession>
<name>A0A5K7X1E0_9BACL</name>
<evidence type="ECO:0000313" key="1">
    <source>
        <dbReference type="EMBL" id="BBN99829.1"/>
    </source>
</evidence>
<sequence>MRDVFVYSITENKKLHIELNVYVHYTINVISNQHDVQWILGERINEAFRSQERA</sequence>
<organism evidence="1 2">
    <name type="scientific">Sporolactobacillus terrae</name>
    <dbReference type="NCBI Taxonomy" id="269673"/>
    <lineage>
        <taxon>Bacteria</taxon>
        <taxon>Bacillati</taxon>
        <taxon>Bacillota</taxon>
        <taxon>Bacilli</taxon>
        <taxon>Bacillales</taxon>
        <taxon>Sporolactobacillaceae</taxon>
        <taxon>Sporolactobacillus</taxon>
    </lineage>
</organism>
<protein>
    <submittedName>
        <fullName evidence="1">Uncharacterized protein</fullName>
    </submittedName>
</protein>